<dbReference type="InterPro" id="IPR051695">
    <property type="entry name" value="Phosphoglycerate_Mutase"/>
</dbReference>
<comment type="caution">
    <text evidence="2">The sequence shown here is derived from an EMBL/GenBank/DDBJ whole genome shotgun (WGS) entry which is preliminary data.</text>
</comment>
<evidence type="ECO:0000313" key="2">
    <source>
        <dbReference type="EMBL" id="NPE24410.1"/>
    </source>
</evidence>
<dbReference type="Proteomes" id="UP000820977">
    <property type="component" value="Unassembled WGS sequence"/>
</dbReference>
<keyword evidence="3" id="KW-1185">Reference proteome</keyword>
<keyword evidence="1" id="KW-0378">Hydrolase</keyword>
<dbReference type="SMART" id="SM00855">
    <property type="entry name" value="PGAM"/>
    <property type="match status" value="1"/>
</dbReference>
<dbReference type="Gene3D" id="3.40.50.1240">
    <property type="entry name" value="Phosphoglycerate mutase-like"/>
    <property type="match status" value="1"/>
</dbReference>
<dbReference type="InterPro" id="IPR013078">
    <property type="entry name" value="His_Pase_superF_clade-1"/>
</dbReference>
<dbReference type="InterPro" id="IPR001345">
    <property type="entry name" value="PG/BPGM_mutase_AS"/>
</dbReference>
<protein>
    <submittedName>
        <fullName evidence="2">Histidine phosphatase family protein</fullName>
    </submittedName>
</protein>
<accession>A0ABX2B381</accession>
<dbReference type="EMBL" id="JABKKJ010000002">
    <property type="protein sequence ID" value="NPE24410.1"/>
    <property type="molecule type" value="Genomic_DNA"/>
</dbReference>
<dbReference type="CDD" id="cd07067">
    <property type="entry name" value="HP_PGM_like"/>
    <property type="match status" value="1"/>
</dbReference>
<organism evidence="2 3">
    <name type="scientific">Xylanibacter caecicola</name>
    <dbReference type="NCBI Taxonomy" id="2736294"/>
    <lineage>
        <taxon>Bacteria</taxon>
        <taxon>Pseudomonadati</taxon>
        <taxon>Bacteroidota</taxon>
        <taxon>Bacteroidia</taxon>
        <taxon>Bacteroidales</taxon>
        <taxon>Prevotellaceae</taxon>
        <taxon>Xylanibacter</taxon>
    </lineage>
</organism>
<reference evidence="2 3" key="1">
    <citation type="submission" date="2020-05" db="EMBL/GenBank/DDBJ databases">
        <title>Distinct polysaccharide utilization as determinants for interspecies competition between intestinal Prevotella spp.</title>
        <authorList>
            <person name="Galvez E.J.C."/>
            <person name="Iljazovic A."/>
            <person name="Strowig T."/>
        </authorList>
    </citation>
    <scope>NUCLEOTIDE SEQUENCE [LARGE SCALE GENOMIC DNA]</scope>
    <source>
        <strain evidence="2 3">PCHR</strain>
    </source>
</reference>
<dbReference type="SUPFAM" id="SSF53254">
    <property type="entry name" value="Phosphoglycerate mutase-like"/>
    <property type="match status" value="1"/>
</dbReference>
<dbReference type="PROSITE" id="PS00175">
    <property type="entry name" value="PG_MUTASE"/>
    <property type="match status" value="1"/>
</dbReference>
<dbReference type="PANTHER" id="PTHR46517:SF1">
    <property type="entry name" value="FRUCTOSE-2,6-BISPHOSPHATASE TIGAR"/>
    <property type="match status" value="1"/>
</dbReference>
<evidence type="ECO:0000313" key="3">
    <source>
        <dbReference type="Proteomes" id="UP000820977"/>
    </source>
</evidence>
<dbReference type="RefSeq" id="WP_172343903.1">
    <property type="nucleotide sequence ID" value="NZ_CASYYZ010000022.1"/>
</dbReference>
<dbReference type="InterPro" id="IPR029033">
    <property type="entry name" value="His_PPase_superfam"/>
</dbReference>
<evidence type="ECO:0000256" key="1">
    <source>
        <dbReference type="ARBA" id="ARBA00022801"/>
    </source>
</evidence>
<proteinExistence type="predicted"/>
<gene>
    <name evidence="2" type="ORF">HPS54_02550</name>
</gene>
<sequence length="168" mass="19204">MTRLFLVRHGETVDNVNRIMQGQTQGELTDNGRRQALEVMRRMESIKVDAFVSSDLKRSVDTCTIIARPHGMEIKTTKLLRERDWGGFTGRFIPDLKDEPWPDDVETLDALLSRARTFIAFVKSEYPDRTVVAVGHGIINKAIQAVHYGKEMRDVARMDNAEVRCLML</sequence>
<dbReference type="Pfam" id="PF00300">
    <property type="entry name" value="His_Phos_1"/>
    <property type="match status" value="1"/>
</dbReference>
<name>A0ABX2B381_9BACT</name>
<dbReference type="PANTHER" id="PTHR46517">
    <property type="entry name" value="FRUCTOSE-2,6-BISPHOSPHATASE TIGAR"/>
    <property type="match status" value="1"/>
</dbReference>